<evidence type="ECO:0000313" key="3">
    <source>
        <dbReference type="Proteomes" id="UP000652761"/>
    </source>
</evidence>
<reference evidence="2" key="1">
    <citation type="submission" date="2017-07" db="EMBL/GenBank/DDBJ databases">
        <title>Taro Niue Genome Assembly and Annotation.</title>
        <authorList>
            <person name="Atibalentja N."/>
            <person name="Keating K."/>
            <person name="Fields C.J."/>
        </authorList>
    </citation>
    <scope>NUCLEOTIDE SEQUENCE</scope>
    <source>
        <strain evidence="2">Niue_2</strain>
        <tissue evidence="2">Leaf</tissue>
    </source>
</reference>
<evidence type="ECO:0000256" key="1">
    <source>
        <dbReference type="SAM" id="MobiDB-lite"/>
    </source>
</evidence>
<feature type="region of interest" description="Disordered" evidence="1">
    <location>
        <begin position="1"/>
        <end position="26"/>
    </location>
</feature>
<dbReference type="EMBL" id="NMUH01018292">
    <property type="protein sequence ID" value="MQM23861.1"/>
    <property type="molecule type" value="Genomic_DNA"/>
</dbReference>
<dbReference type="Proteomes" id="UP000652761">
    <property type="component" value="Unassembled WGS sequence"/>
</dbReference>
<keyword evidence="3" id="KW-1185">Reference proteome</keyword>
<organism evidence="2 3">
    <name type="scientific">Colocasia esculenta</name>
    <name type="common">Wild taro</name>
    <name type="synonym">Arum esculentum</name>
    <dbReference type="NCBI Taxonomy" id="4460"/>
    <lineage>
        <taxon>Eukaryota</taxon>
        <taxon>Viridiplantae</taxon>
        <taxon>Streptophyta</taxon>
        <taxon>Embryophyta</taxon>
        <taxon>Tracheophyta</taxon>
        <taxon>Spermatophyta</taxon>
        <taxon>Magnoliopsida</taxon>
        <taxon>Liliopsida</taxon>
        <taxon>Araceae</taxon>
        <taxon>Aroideae</taxon>
        <taxon>Colocasieae</taxon>
        <taxon>Colocasia</taxon>
    </lineage>
</organism>
<gene>
    <name evidence="2" type="ORF">Taro_056931</name>
</gene>
<sequence>MVDKAMVSRNSVRGQNSPRSVCTSTPTAVPSGRMRIFIRLGVGTARESPIQNRHFDPVGKWSHSEISGLAPKFLSGSADAGCRCDRIRTPLRSNMHNISLGYRNRL</sequence>
<name>A0A843XXZ7_COLES</name>
<proteinExistence type="predicted"/>
<comment type="caution">
    <text evidence="2">The sequence shown here is derived from an EMBL/GenBank/DDBJ whole genome shotgun (WGS) entry which is preliminary data.</text>
</comment>
<accession>A0A843XXZ7</accession>
<evidence type="ECO:0000313" key="2">
    <source>
        <dbReference type="EMBL" id="MQM23861.1"/>
    </source>
</evidence>
<dbReference type="AlphaFoldDB" id="A0A843XXZ7"/>
<protein>
    <submittedName>
        <fullName evidence="2">Uncharacterized protein</fullName>
    </submittedName>
</protein>
<feature type="compositionally biased region" description="Polar residues" evidence="1">
    <location>
        <begin position="8"/>
        <end position="26"/>
    </location>
</feature>